<reference evidence="1 2" key="1">
    <citation type="submission" date="2017-12" db="EMBL/GenBank/DDBJ databases">
        <title>Integrating genomic resources of turbot (Scophthalmus maximus) in depth evaluation of genetic and physical mapping variation across individuals.</title>
        <authorList>
            <person name="Martinez P."/>
        </authorList>
    </citation>
    <scope>NUCLEOTIDE SEQUENCE [LARGE SCALE GENOMIC DNA]</scope>
</reference>
<protein>
    <recommendedName>
        <fullName evidence="3">Peptidase A2 domain-containing protein</fullName>
    </recommendedName>
</protein>
<feature type="non-terminal residue" evidence="1">
    <location>
        <position position="1"/>
    </location>
</feature>
<evidence type="ECO:0000313" key="1">
    <source>
        <dbReference type="EMBL" id="AWP21869.1"/>
    </source>
</evidence>
<dbReference type="InterPro" id="IPR021109">
    <property type="entry name" value="Peptidase_aspartic_dom_sf"/>
</dbReference>
<dbReference type="AlphaFoldDB" id="A0A2U9D0Z0"/>
<dbReference type="Proteomes" id="UP000246464">
    <property type="component" value="Chromosome 22"/>
</dbReference>
<name>A0A2U9D0Z0_SCOMX</name>
<dbReference type="EMBL" id="CP026264">
    <property type="protein sequence ID" value="AWP21869.1"/>
    <property type="molecule type" value="Genomic_DNA"/>
</dbReference>
<accession>A0A2U9D0Z0</accession>
<evidence type="ECO:0008006" key="3">
    <source>
        <dbReference type="Google" id="ProtNLM"/>
    </source>
</evidence>
<feature type="non-terminal residue" evidence="1">
    <location>
        <position position="103"/>
    </location>
</feature>
<dbReference type="SUPFAM" id="SSF50630">
    <property type="entry name" value="Acid proteases"/>
    <property type="match status" value="1"/>
</dbReference>
<dbReference type="Gene3D" id="2.40.70.10">
    <property type="entry name" value="Acid Proteases"/>
    <property type="match status" value="1"/>
</dbReference>
<evidence type="ECO:0000313" key="2">
    <source>
        <dbReference type="Proteomes" id="UP000246464"/>
    </source>
</evidence>
<sequence>EKPEVTLTVQGKQIKFLCDSGASRTVVNPEDPLSKPIKITDPETGKSRPCQVVLSYVCPCYPLGRDMMQSLGIATVPTAKGLKALRMTSCLVIQDETPIHYWY</sequence>
<organism evidence="1 2">
    <name type="scientific">Scophthalmus maximus</name>
    <name type="common">Turbot</name>
    <name type="synonym">Psetta maxima</name>
    <dbReference type="NCBI Taxonomy" id="52904"/>
    <lineage>
        <taxon>Eukaryota</taxon>
        <taxon>Metazoa</taxon>
        <taxon>Chordata</taxon>
        <taxon>Craniata</taxon>
        <taxon>Vertebrata</taxon>
        <taxon>Euteleostomi</taxon>
        <taxon>Actinopterygii</taxon>
        <taxon>Neopterygii</taxon>
        <taxon>Teleostei</taxon>
        <taxon>Neoteleostei</taxon>
        <taxon>Acanthomorphata</taxon>
        <taxon>Carangaria</taxon>
        <taxon>Pleuronectiformes</taxon>
        <taxon>Pleuronectoidei</taxon>
        <taxon>Scophthalmidae</taxon>
        <taxon>Scophthalmus</taxon>
    </lineage>
</organism>
<proteinExistence type="predicted"/>
<keyword evidence="2" id="KW-1185">Reference proteome</keyword>
<gene>
    <name evidence="1" type="ORF">SMAX5B_003376</name>
</gene>